<evidence type="ECO:0000313" key="3">
    <source>
        <dbReference type="Proteomes" id="UP001432322"/>
    </source>
</evidence>
<keyword evidence="1" id="KW-0812">Transmembrane</keyword>
<reference evidence="2" key="1">
    <citation type="submission" date="2023-10" db="EMBL/GenBank/DDBJ databases">
        <title>Genome assembly of Pristionchus species.</title>
        <authorList>
            <person name="Yoshida K."/>
            <person name="Sommer R.J."/>
        </authorList>
    </citation>
    <scope>NUCLEOTIDE SEQUENCE</scope>
    <source>
        <strain evidence="2">RS5133</strain>
    </source>
</reference>
<keyword evidence="1" id="KW-1133">Transmembrane helix</keyword>
<dbReference type="Proteomes" id="UP001432322">
    <property type="component" value="Unassembled WGS sequence"/>
</dbReference>
<organism evidence="2 3">
    <name type="scientific">Pristionchus fissidentatus</name>
    <dbReference type="NCBI Taxonomy" id="1538716"/>
    <lineage>
        <taxon>Eukaryota</taxon>
        <taxon>Metazoa</taxon>
        <taxon>Ecdysozoa</taxon>
        <taxon>Nematoda</taxon>
        <taxon>Chromadorea</taxon>
        <taxon>Rhabditida</taxon>
        <taxon>Rhabditina</taxon>
        <taxon>Diplogasteromorpha</taxon>
        <taxon>Diplogasteroidea</taxon>
        <taxon>Neodiplogasteridae</taxon>
        <taxon>Pristionchus</taxon>
    </lineage>
</organism>
<feature type="non-terminal residue" evidence="2">
    <location>
        <position position="84"/>
    </location>
</feature>
<protein>
    <submittedName>
        <fullName evidence="2">Uncharacterized protein</fullName>
    </submittedName>
</protein>
<proteinExistence type="predicted"/>
<evidence type="ECO:0000313" key="2">
    <source>
        <dbReference type="EMBL" id="GMT12851.1"/>
    </source>
</evidence>
<feature type="transmembrane region" description="Helical" evidence="1">
    <location>
        <begin position="59"/>
        <end position="83"/>
    </location>
</feature>
<keyword evidence="3" id="KW-1185">Reference proteome</keyword>
<accession>A0AAV5V0L0</accession>
<gene>
    <name evidence="2" type="ORF">PFISCL1PPCAC_4148</name>
</gene>
<dbReference type="EMBL" id="BTSY01000002">
    <property type="protein sequence ID" value="GMT12851.1"/>
    <property type="molecule type" value="Genomic_DNA"/>
</dbReference>
<sequence length="84" mass="9210">RTMIPLNTWCNTHLHTSGTAQATEETVAFARAEEGHEEAQNHRKLPTCRVVYDACGKCITILLCCCAVLRLLLVAAAFLACGFM</sequence>
<dbReference type="AlphaFoldDB" id="A0AAV5V0L0"/>
<comment type="caution">
    <text evidence="2">The sequence shown here is derived from an EMBL/GenBank/DDBJ whole genome shotgun (WGS) entry which is preliminary data.</text>
</comment>
<name>A0AAV5V0L0_9BILA</name>
<feature type="non-terminal residue" evidence="2">
    <location>
        <position position="1"/>
    </location>
</feature>
<keyword evidence="1" id="KW-0472">Membrane</keyword>
<evidence type="ECO:0000256" key="1">
    <source>
        <dbReference type="SAM" id="Phobius"/>
    </source>
</evidence>